<feature type="transmembrane region" description="Helical" evidence="1">
    <location>
        <begin position="12"/>
        <end position="32"/>
    </location>
</feature>
<evidence type="ECO:0000313" key="3">
    <source>
        <dbReference type="Proteomes" id="UP001302126"/>
    </source>
</evidence>
<keyword evidence="1" id="KW-0812">Transmembrane</keyword>
<sequence length="102" mass="11930">MIFPFLLFDSSCFFIIMIASHISGGITTYLSLSLPNVHTYTGWPYQHLGLEHNTLFCPCGVGGMDLDLCLRDWRVRERAWREKRWRERVVCGRHGRRVTRDG</sequence>
<accession>A0AAN6WXY8</accession>
<keyword evidence="1" id="KW-1133">Transmembrane helix</keyword>
<dbReference type="EMBL" id="MU864370">
    <property type="protein sequence ID" value="KAK4190001.1"/>
    <property type="molecule type" value="Genomic_DNA"/>
</dbReference>
<dbReference type="Proteomes" id="UP001302126">
    <property type="component" value="Unassembled WGS sequence"/>
</dbReference>
<name>A0AAN6WXY8_9PEZI</name>
<proteinExistence type="predicted"/>
<keyword evidence="1" id="KW-0472">Membrane</keyword>
<dbReference type="AlphaFoldDB" id="A0AAN6WXY8"/>
<evidence type="ECO:0000256" key="1">
    <source>
        <dbReference type="SAM" id="Phobius"/>
    </source>
</evidence>
<comment type="caution">
    <text evidence="2">The sequence shown here is derived from an EMBL/GenBank/DDBJ whole genome shotgun (WGS) entry which is preliminary data.</text>
</comment>
<protein>
    <submittedName>
        <fullName evidence="2">Uncharacterized protein</fullName>
    </submittedName>
</protein>
<organism evidence="2 3">
    <name type="scientific">Podospora australis</name>
    <dbReference type="NCBI Taxonomy" id="1536484"/>
    <lineage>
        <taxon>Eukaryota</taxon>
        <taxon>Fungi</taxon>
        <taxon>Dikarya</taxon>
        <taxon>Ascomycota</taxon>
        <taxon>Pezizomycotina</taxon>
        <taxon>Sordariomycetes</taxon>
        <taxon>Sordariomycetidae</taxon>
        <taxon>Sordariales</taxon>
        <taxon>Podosporaceae</taxon>
        <taxon>Podospora</taxon>
    </lineage>
</organism>
<reference evidence="2" key="2">
    <citation type="submission" date="2023-05" db="EMBL/GenBank/DDBJ databases">
        <authorList>
            <consortium name="Lawrence Berkeley National Laboratory"/>
            <person name="Steindorff A."/>
            <person name="Hensen N."/>
            <person name="Bonometti L."/>
            <person name="Westerberg I."/>
            <person name="Brannstrom I.O."/>
            <person name="Guillou S."/>
            <person name="Cros-Aarteil S."/>
            <person name="Calhoun S."/>
            <person name="Haridas S."/>
            <person name="Kuo A."/>
            <person name="Mondo S."/>
            <person name="Pangilinan J."/>
            <person name="Riley R."/>
            <person name="Labutti K."/>
            <person name="Andreopoulos B."/>
            <person name="Lipzen A."/>
            <person name="Chen C."/>
            <person name="Yanf M."/>
            <person name="Daum C."/>
            <person name="Ng V."/>
            <person name="Clum A."/>
            <person name="Ohm R."/>
            <person name="Martin F."/>
            <person name="Silar P."/>
            <person name="Natvig D."/>
            <person name="Lalanne C."/>
            <person name="Gautier V."/>
            <person name="Ament-Velasquez S.L."/>
            <person name="Kruys A."/>
            <person name="Hutchinson M.I."/>
            <person name="Powell A.J."/>
            <person name="Barry K."/>
            <person name="Miller A.N."/>
            <person name="Grigoriev I.V."/>
            <person name="Debuchy R."/>
            <person name="Gladieux P."/>
            <person name="Thoren M.H."/>
            <person name="Johannesson H."/>
        </authorList>
    </citation>
    <scope>NUCLEOTIDE SEQUENCE</scope>
    <source>
        <strain evidence="2">PSN309</strain>
    </source>
</reference>
<reference evidence="2" key="1">
    <citation type="journal article" date="2023" name="Mol. Phylogenet. Evol.">
        <title>Genome-scale phylogeny and comparative genomics of the fungal order Sordariales.</title>
        <authorList>
            <person name="Hensen N."/>
            <person name="Bonometti L."/>
            <person name="Westerberg I."/>
            <person name="Brannstrom I.O."/>
            <person name="Guillou S."/>
            <person name="Cros-Aarteil S."/>
            <person name="Calhoun S."/>
            <person name="Haridas S."/>
            <person name="Kuo A."/>
            <person name="Mondo S."/>
            <person name="Pangilinan J."/>
            <person name="Riley R."/>
            <person name="LaButti K."/>
            <person name="Andreopoulos B."/>
            <person name="Lipzen A."/>
            <person name="Chen C."/>
            <person name="Yan M."/>
            <person name="Daum C."/>
            <person name="Ng V."/>
            <person name="Clum A."/>
            <person name="Steindorff A."/>
            <person name="Ohm R.A."/>
            <person name="Martin F."/>
            <person name="Silar P."/>
            <person name="Natvig D.O."/>
            <person name="Lalanne C."/>
            <person name="Gautier V."/>
            <person name="Ament-Velasquez S.L."/>
            <person name="Kruys A."/>
            <person name="Hutchinson M.I."/>
            <person name="Powell A.J."/>
            <person name="Barry K."/>
            <person name="Miller A.N."/>
            <person name="Grigoriev I.V."/>
            <person name="Debuchy R."/>
            <person name="Gladieux P."/>
            <person name="Hiltunen Thoren M."/>
            <person name="Johannesson H."/>
        </authorList>
    </citation>
    <scope>NUCLEOTIDE SEQUENCE</scope>
    <source>
        <strain evidence="2">PSN309</strain>
    </source>
</reference>
<evidence type="ECO:0000313" key="2">
    <source>
        <dbReference type="EMBL" id="KAK4190001.1"/>
    </source>
</evidence>
<gene>
    <name evidence="2" type="ORF">QBC35DRAFT_118227</name>
</gene>
<keyword evidence="3" id="KW-1185">Reference proteome</keyword>